<organism evidence="1 2">
    <name type="scientific">Romanomermis culicivorax</name>
    <name type="common">Nematode worm</name>
    <dbReference type="NCBI Taxonomy" id="13658"/>
    <lineage>
        <taxon>Eukaryota</taxon>
        <taxon>Metazoa</taxon>
        <taxon>Ecdysozoa</taxon>
        <taxon>Nematoda</taxon>
        <taxon>Enoplea</taxon>
        <taxon>Dorylaimia</taxon>
        <taxon>Mermithida</taxon>
        <taxon>Mermithoidea</taxon>
        <taxon>Mermithidae</taxon>
        <taxon>Romanomermis</taxon>
    </lineage>
</organism>
<dbReference type="InterPro" id="IPR021109">
    <property type="entry name" value="Peptidase_aspartic_dom_sf"/>
</dbReference>
<sequence>MRSMKMFVEKYASTPAFQIPVRIGSINAYALIHTGAQCLVLSSGLVKHAFDKQSLQSPICRRIEVAEGAIITAHGLVVITIESAFGEHMIKFIILKDNNND</sequence>
<dbReference type="Proteomes" id="UP000887565">
    <property type="component" value="Unplaced"/>
</dbReference>
<evidence type="ECO:0000313" key="1">
    <source>
        <dbReference type="Proteomes" id="UP000887565"/>
    </source>
</evidence>
<dbReference type="Gene3D" id="2.40.70.10">
    <property type="entry name" value="Acid Proteases"/>
    <property type="match status" value="1"/>
</dbReference>
<name>A0A915K0S7_ROMCU</name>
<keyword evidence="1" id="KW-1185">Reference proteome</keyword>
<dbReference type="WBParaSite" id="nRc.2.0.1.t31914-RA">
    <property type="protein sequence ID" value="nRc.2.0.1.t31914-RA"/>
    <property type="gene ID" value="nRc.2.0.1.g31914"/>
</dbReference>
<proteinExistence type="predicted"/>
<reference evidence="2" key="1">
    <citation type="submission" date="2022-11" db="UniProtKB">
        <authorList>
            <consortium name="WormBaseParasite"/>
        </authorList>
    </citation>
    <scope>IDENTIFICATION</scope>
</reference>
<evidence type="ECO:0000313" key="2">
    <source>
        <dbReference type="WBParaSite" id="nRc.2.0.1.t31914-RA"/>
    </source>
</evidence>
<protein>
    <submittedName>
        <fullName evidence="2">Uncharacterized protein</fullName>
    </submittedName>
</protein>
<accession>A0A915K0S7</accession>
<dbReference type="AlphaFoldDB" id="A0A915K0S7"/>